<dbReference type="Ensembl" id="ENSLLET00000015910.1">
    <property type="protein sequence ID" value="ENSLLEP00000015324.1"/>
    <property type="gene ID" value="ENSLLEG00000009710.1"/>
</dbReference>
<evidence type="ECO:0000256" key="1">
    <source>
        <dbReference type="ARBA" id="ARBA00022614"/>
    </source>
</evidence>
<evidence type="ECO:0000256" key="5">
    <source>
        <dbReference type="SAM" id="Phobius"/>
    </source>
</evidence>
<keyword evidence="5" id="KW-0812">Transmembrane</keyword>
<dbReference type="FunFam" id="3.80.10.10:FF:001360">
    <property type="entry name" value="Uncharacterized protein"/>
    <property type="match status" value="1"/>
</dbReference>
<dbReference type="PROSITE" id="PS51450">
    <property type="entry name" value="LRR"/>
    <property type="match status" value="2"/>
</dbReference>
<dbReference type="PROSITE" id="PS50853">
    <property type="entry name" value="FN3"/>
    <property type="match status" value="1"/>
</dbReference>
<evidence type="ECO:0000256" key="2">
    <source>
        <dbReference type="ARBA" id="ARBA00022729"/>
    </source>
</evidence>
<dbReference type="InterPro" id="IPR000483">
    <property type="entry name" value="Cys-rich_flank_reg_C"/>
</dbReference>
<dbReference type="Proteomes" id="UP000694569">
    <property type="component" value="Unplaced"/>
</dbReference>
<proteinExistence type="predicted"/>
<dbReference type="InterPro" id="IPR013783">
    <property type="entry name" value="Ig-like_fold"/>
</dbReference>
<keyword evidence="8" id="KW-1185">Reference proteome</keyword>
<evidence type="ECO:0000256" key="4">
    <source>
        <dbReference type="ARBA" id="ARBA00023157"/>
    </source>
</evidence>
<organism evidence="7 8">
    <name type="scientific">Leptobrachium leishanense</name>
    <name type="common">Leishan spiny toad</name>
    <dbReference type="NCBI Taxonomy" id="445787"/>
    <lineage>
        <taxon>Eukaryota</taxon>
        <taxon>Metazoa</taxon>
        <taxon>Chordata</taxon>
        <taxon>Craniata</taxon>
        <taxon>Vertebrata</taxon>
        <taxon>Euteleostomi</taxon>
        <taxon>Amphibia</taxon>
        <taxon>Batrachia</taxon>
        <taxon>Anura</taxon>
        <taxon>Pelobatoidea</taxon>
        <taxon>Megophryidae</taxon>
        <taxon>Leptobrachium</taxon>
    </lineage>
</organism>
<dbReference type="FunFam" id="3.80.10.10:FF:000169">
    <property type="entry name" value="TLR4 interactor with leucine rich repeats"/>
    <property type="match status" value="1"/>
</dbReference>
<feature type="domain" description="Fibronectin type-III" evidence="6">
    <location>
        <begin position="565"/>
        <end position="662"/>
    </location>
</feature>
<keyword evidence="2" id="KW-0732">Signal</keyword>
<dbReference type="PANTHER" id="PTHR24373:SF307">
    <property type="entry name" value="TLR4 INTERACTOR WITH LEUCINE RICH REPEATS"/>
    <property type="match status" value="1"/>
</dbReference>
<gene>
    <name evidence="7" type="primary">TRIL</name>
</gene>
<dbReference type="InterPro" id="IPR003591">
    <property type="entry name" value="Leu-rich_rpt_typical-subtyp"/>
</dbReference>
<accession>A0A8C5MKD8</accession>
<dbReference type="SMART" id="SM00082">
    <property type="entry name" value="LRRCT"/>
    <property type="match status" value="1"/>
</dbReference>
<dbReference type="SMART" id="SM00369">
    <property type="entry name" value="LRR_TYP"/>
    <property type="match status" value="11"/>
</dbReference>
<dbReference type="GO" id="GO:0005615">
    <property type="term" value="C:extracellular space"/>
    <property type="evidence" value="ECO:0007669"/>
    <property type="project" value="TreeGrafter"/>
</dbReference>
<dbReference type="InterPro" id="IPR032675">
    <property type="entry name" value="LRR_dom_sf"/>
</dbReference>
<dbReference type="SUPFAM" id="SSF49265">
    <property type="entry name" value="Fibronectin type III"/>
    <property type="match status" value="1"/>
</dbReference>
<dbReference type="InterPro" id="IPR036116">
    <property type="entry name" value="FN3_sf"/>
</dbReference>
<dbReference type="PANTHER" id="PTHR24373">
    <property type="entry name" value="SLIT RELATED LEUCINE-RICH REPEAT NEURONAL PROTEIN"/>
    <property type="match status" value="1"/>
</dbReference>
<sequence>MLPIQSRRGHPRTTQDISTTAAQTCLPGYGSVILELLMLMALSLCWSLQHKCPEPCDCQHLHHILCSNRGLHAVPKFIPPSSNPSGTKTYSLGGNFISNISASDFLHFPNLQRLDLQYNGIQFIHPKALEKLDHLEELYLGNNLLPGIVPGALSHLKKLKVLNVNGNQLHSISRASFSNLLSLIKLRLDHNVIHNLQGSPFSALSNLLYLHLENNKIGNISKNAFSGLGKLRLLSMSGNAQNSLRHSTFLHLRSLGTLIMARNQLQQLGPGVFHGLQKLSKLVLSLNQLYLLHSKTFVGLEVLQELHLDGNLLKELPEDLLVPMHNLEILNLSHNALSNLHPGTFSGVSRLRVLDLQHNTLRFLSGESFTGNPVLYRLQLDGNRWNCDCHLLGLKHWILGILQARSRMLTVFVQCWEPDAVTGKYLDYLEDSYLQGVGICDLHTTPAGQDQGLFSTLRTKDGALQPYPGPEKRLSTPQKPTTESMKLLHSKHLDDLVAASHAPTYETLNYPSSQFLHSELSGTLHPLSERPQANEQNVLPLPAAETLHQFPPSLLSDPCEFNKLYLLNLTIESVGSSTAHVRWQVRKSHSRGPVLFRVLYERFGQSGRFQRFVYPRGPAESLTLQELTADTPYFVCVESIIGGRACSVAPRDQCVGLVTLPAEDEQPWLNYQMLALALLALNALLLLLGLVVWGSRAARRKWCRRRPPVHVRQMYSTRRPYRSVGTGVSTDFSGFQSHRPRTTVCALGEADLIEFPGCDRFREGVNIHREDLLQRFTD</sequence>
<dbReference type="Gene3D" id="3.80.10.10">
    <property type="entry name" value="Ribonuclease Inhibitor"/>
    <property type="match status" value="2"/>
</dbReference>
<evidence type="ECO:0000313" key="7">
    <source>
        <dbReference type="Ensembl" id="ENSLLEP00000015324.1"/>
    </source>
</evidence>
<keyword evidence="5" id="KW-1133">Transmembrane helix</keyword>
<dbReference type="GO" id="GO:0031012">
    <property type="term" value="C:extracellular matrix"/>
    <property type="evidence" value="ECO:0007669"/>
    <property type="project" value="TreeGrafter"/>
</dbReference>
<dbReference type="Pfam" id="PF13855">
    <property type="entry name" value="LRR_8"/>
    <property type="match status" value="4"/>
</dbReference>
<keyword evidence="5" id="KW-0472">Membrane</keyword>
<dbReference type="InterPro" id="IPR001611">
    <property type="entry name" value="Leu-rich_rpt"/>
</dbReference>
<dbReference type="GeneTree" id="ENSGT00940000161975"/>
<dbReference type="SUPFAM" id="SSF52058">
    <property type="entry name" value="L domain-like"/>
    <property type="match status" value="1"/>
</dbReference>
<dbReference type="OrthoDB" id="694479at2759"/>
<dbReference type="Gene3D" id="2.60.40.10">
    <property type="entry name" value="Immunoglobulins"/>
    <property type="match status" value="1"/>
</dbReference>
<dbReference type="CDD" id="cd00063">
    <property type="entry name" value="FN3"/>
    <property type="match status" value="1"/>
</dbReference>
<dbReference type="AlphaFoldDB" id="A0A8C5MKD8"/>
<keyword evidence="3" id="KW-0677">Repeat</keyword>
<dbReference type="InterPro" id="IPR050328">
    <property type="entry name" value="Dev_Immune_Receptor"/>
</dbReference>
<keyword evidence="4" id="KW-1015">Disulfide bond</keyword>
<name>A0A8C5MKD8_9ANUR</name>
<keyword evidence="1" id="KW-0433">Leucine-rich repeat</keyword>
<dbReference type="InterPro" id="IPR003961">
    <property type="entry name" value="FN3_dom"/>
</dbReference>
<reference evidence="7" key="2">
    <citation type="submission" date="2025-09" db="UniProtKB">
        <authorList>
            <consortium name="Ensembl"/>
        </authorList>
    </citation>
    <scope>IDENTIFICATION</scope>
</reference>
<evidence type="ECO:0000259" key="6">
    <source>
        <dbReference type="PROSITE" id="PS50853"/>
    </source>
</evidence>
<reference evidence="7" key="1">
    <citation type="submission" date="2025-08" db="UniProtKB">
        <authorList>
            <consortium name="Ensembl"/>
        </authorList>
    </citation>
    <scope>IDENTIFICATION</scope>
</reference>
<feature type="transmembrane region" description="Helical" evidence="5">
    <location>
        <begin position="673"/>
        <end position="695"/>
    </location>
</feature>
<evidence type="ECO:0000313" key="8">
    <source>
        <dbReference type="Proteomes" id="UP000694569"/>
    </source>
</evidence>
<evidence type="ECO:0000256" key="3">
    <source>
        <dbReference type="ARBA" id="ARBA00022737"/>
    </source>
</evidence>
<protein>
    <submittedName>
        <fullName evidence="7">TLR4 interactor with leucine rich repeats</fullName>
    </submittedName>
</protein>